<dbReference type="GO" id="GO:0043531">
    <property type="term" value="F:ADP binding"/>
    <property type="evidence" value="ECO:0007669"/>
    <property type="project" value="InterPro"/>
</dbReference>
<dbReference type="GO" id="GO:0098542">
    <property type="term" value="P:defense response to other organism"/>
    <property type="evidence" value="ECO:0007669"/>
    <property type="project" value="TreeGrafter"/>
</dbReference>
<feature type="region of interest" description="Disordered" evidence="3">
    <location>
        <begin position="133"/>
        <end position="155"/>
    </location>
</feature>
<keyword evidence="2" id="KW-0611">Plant defense</keyword>
<dbReference type="Gene3D" id="3.40.50.300">
    <property type="entry name" value="P-loop containing nucleotide triphosphate hydrolases"/>
    <property type="match status" value="1"/>
</dbReference>
<gene>
    <name evidence="6 7" type="primary">LOC105042385</name>
</gene>
<dbReference type="RefSeq" id="XP_010917865.1">
    <property type="nucleotide sequence ID" value="XM_010919563.3"/>
</dbReference>
<dbReference type="InterPro" id="IPR003593">
    <property type="entry name" value="AAA+_ATPase"/>
</dbReference>
<dbReference type="InterPro" id="IPR032675">
    <property type="entry name" value="LRR_dom_sf"/>
</dbReference>
<dbReference type="OrthoDB" id="646178at2759"/>
<dbReference type="SUPFAM" id="SSF52540">
    <property type="entry name" value="P-loop containing nucleoside triphosphate hydrolases"/>
    <property type="match status" value="1"/>
</dbReference>
<reference evidence="6 7" key="1">
    <citation type="submission" date="2025-04" db="UniProtKB">
        <authorList>
            <consortium name="RefSeq"/>
        </authorList>
    </citation>
    <scope>IDENTIFICATION</scope>
</reference>
<dbReference type="Pfam" id="PF23559">
    <property type="entry name" value="WHD_DRP"/>
    <property type="match status" value="1"/>
</dbReference>
<dbReference type="PANTHER" id="PTHR23155:SF955">
    <property type="entry name" value="AAA+ ATPASE DOMAIN-CONTAINING PROTEIN"/>
    <property type="match status" value="1"/>
</dbReference>
<accession>A0A6I9QZC4</accession>
<dbReference type="InterPro" id="IPR027417">
    <property type="entry name" value="P-loop_NTPase"/>
</dbReference>
<proteinExistence type="predicted"/>
<feature type="compositionally biased region" description="Polar residues" evidence="3">
    <location>
        <begin position="133"/>
        <end position="144"/>
    </location>
</feature>
<evidence type="ECO:0000256" key="3">
    <source>
        <dbReference type="SAM" id="MobiDB-lite"/>
    </source>
</evidence>
<protein>
    <submittedName>
        <fullName evidence="6 7">Probable disease resistance RPP8-like protein 2</fullName>
    </submittedName>
</protein>
<dbReference type="InterPro" id="IPR058922">
    <property type="entry name" value="WHD_DRP"/>
</dbReference>
<dbReference type="SUPFAM" id="SSF52058">
    <property type="entry name" value="L domain-like"/>
    <property type="match status" value="1"/>
</dbReference>
<evidence type="ECO:0000313" key="5">
    <source>
        <dbReference type="Proteomes" id="UP000504607"/>
    </source>
</evidence>
<organism evidence="5 7">
    <name type="scientific">Elaeis guineensis var. tenera</name>
    <name type="common">Oil palm</name>
    <dbReference type="NCBI Taxonomy" id="51953"/>
    <lineage>
        <taxon>Eukaryota</taxon>
        <taxon>Viridiplantae</taxon>
        <taxon>Streptophyta</taxon>
        <taxon>Embryophyta</taxon>
        <taxon>Tracheophyta</taxon>
        <taxon>Spermatophyta</taxon>
        <taxon>Magnoliopsida</taxon>
        <taxon>Liliopsida</taxon>
        <taxon>Arecaceae</taxon>
        <taxon>Arecoideae</taxon>
        <taxon>Cocoseae</taxon>
        <taxon>Elaeidinae</taxon>
        <taxon>Elaeis</taxon>
    </lineage>
</organism>
<evidence type="ECO:0000313" key="7">
    <source>
        <dbReference type="RefSeq" id="XP_010917866.1"/>
    </source>
</evidence>
<evidence type="ECO:0000256" key="2">
    <source>
        <dbReference type="ARBA" id="ARBA00022821"/>
    </source>
</evidence>
<dbReference type="Gene3D" id="1.10.10.10">
    <property type="entry name" value="Winged helix-like DNA-binding domain superfamily/Winged helix DNA-binding domain"/>
    <property type="match status" value="1"/>
</dbReference>
<evidence type="ECO:0000313" key="6">
    <source>
        <dbReference type="RefSeq" id="XP_010917865.1"/>
    </source>
</evidence>
<evidence type="ECO:0000256" key="1">
    <source>
        <dbReference type="ARBA" id="ARBA00022737"/>
    </source>
</evidence>
<dbReference type="PRINTS" id="PR00364">
    <property type="entry name" value="DISEASERSIST"/>
</dbReference>
<dbReference type="PANTHER" id="PTHR23155">
    <property type="entry name" value="DISEASE RESISTANCE PROTEIN RP"/>
    <property type="match status" value="1"/>
</dbReference>
<dbReference type="GeneID" id="105042385"/>
<dbReference type="SMART" id="SM00382">
    <property type="entry name" value="AAA"/>
    <property type="match status" value="1"/>
</dbReference>
<dbReference type="InterPro" id="IPR044974">
    <property type="entry name" value="Disease_R_plants"/>
</dbReference>
<keyword evidence="1" id="KW-0677">Repeat</keyword>
<dbReference type="InterPro" id="IPR002182">
    <property type="entry name" value="NB-ARC"/>
</dbReference>
<dbReference type="KEGG" id="egu:105042385"/>
<dbReference type="RefSeq" id="XP_010917866.1">
    <property type="nucleotide sequence ID" value="XM_010919564.3"/>
</dbReference>
<dbReference type="Proteomes" id="UP000504607">
    <property type="component" value="Chromosome 3"/>
</dbReference>
<dbReference type="Gene3D" id="3.80.10.10">
    <property type="entry name" value="Ribonuclease Inhibitor"/>
    <property type="match status" value="2"/>
</dbReference>
<dbReference type="InterPro" id="IPR042197">
    <property type="entry name" value="Apaf_helical"/>
</dbReference>
<dbReference type="InterPro" id="IPR036388">
    <property type="entry name" value="WH-like_DNA-bd_sf"/>
</dbReference>
<dbReference type="Pfam" id="PF00931">
    <property type="entry name" value="NB-ARC"/>
    <property type="match status" value="1"/>
</dbReference>
<dbReference type="Gene3D" id="1.10.8.430">
    <property type="entry name" value="Helical domain of apoptotic protease-activating factors"/>
    <property type="match status" value="1"/>
</dbReference>
<dbReference type="InterPro" id="IPR055414">
    <property type="entry name" value="LRR_R13L4/SHOC2-like"/>
</dbReference>
<sequence length="906" mass="102762">MDAEWIVSLLTNKFQALLLDEATIANPKLRIQVERATHKLQSIQESLKDNSRYDEQMTRFLLLAVYSVEYATASFLTRTLLQRQKLSGSSHKCQNFTGLTYVWSQFLFSFQIKKFMAQIESIVGYNGNISRSSLQTGSKTTQQQQRRRGINSGSHFDEDKAVVGFEDQVRELTARLVPEQESSQAATEVILLVGEGGSGKTTLARIVYGSVRIKRHFKNRVWVNVSNYLFRARDVMFAMLKQADEMAAEAEEPILEQDMMSRLSELLRAERYLIVVDDVGAPEVWKRLSDVFPNSNNGSRIVITTRNANVAAYATSSTLQIGRLNNEESWELFLKNVCIEEGNLNDNSVLSTFKERILKLCGGLPLAIILMGGLLSMKESSHGDWARVIENANSVSGDVLALSYLELPSHIKPCFLHMGLFPKASEVPVRRLLQLWIVEQLVTPSHLGELAAEDVADMYLEELINRNMIEVARWRSDGIPKACCMPGALYDVFTQKAADMGLFHINCKSHFIAGYQPPFAVKRLASYLGSNNYPSSDYYIQNLCSFVSFSTQRRGIPAVEIGKFLNKIILSRDVAWLTVLDLEGVYKPRLPKTLGKLLNLKYLGLRSTLSEFLPESVCDLPCLEMLDVKHTMISTLPSSIWMVKSLRHLYMDWIHFGDLPNQVSSDSHLLAKLHTLWGLSISEQSPMLNILNKITSLRKLGLKFSLASQELMNNWISQLTNLQTLRLRSVKKSGERGTIRLSTMADHQNLLDLYLLGVLPRPINFKHLPPNLKVLTLSMTQLRKDPMQMLGQLPYLNVLRLFADCYLGEEMSCRSGGFPLLHVLKVWKLIELKEWTVEEGAMPCLRELEIRACKSLERLNGLREVTTLKELILTNMPSHFTTDVKESIREDVFIKENKWKPCPLLA</sequence>
<dbReference type="Pfam" id="PF23598">
    <property type="entry name" value="LRR_14"/>
    <property type="match status" value="1"/>
</dbReference>
<name>A0A6I9QZC4_ELAGV</name>
<dbReference type="AlphaFoldDB" id="A0A6I9QZC4"/>
<keyword evidence="5" id="KW-1185">Reference proteome</keyword>
<feature type="domain" description="AAA+ ATPase" evidence="4">
    <location>
        <begin position="186"/>
        <end position="325"/>
    </location>
</feature>
<evidence type="ECO:0000259" key="4">
    <source>
        <dbReference type="SMART" id="SM00382"/>
    </source>
</evidence>